<evidence type="ECO:0000313" key="3">
    <source>
        <dbReference type="Proteomes" id="UP000434172"/>
    </source>
</evidence>
<proteinExistence type="predicted"/>
<accession>A0A8H3W132</accession>
<feature type="region of interest" description="Disordered" evidence="1">
    <location>
        <begin position="108"/>
        <end position="136"/>
    </location>
</feature>
<dbReference type="AlphaFoldDB" id="A0A8H3W132"/>
<dbReference type="EMBL" id="WOWK01000128">
    <property type="protein sequence ID" value="KAF0317555.1"/>
    <property type="molecule type" value="Genomic_DNA"/>
</dbReference>
<evidence type="ECO:0000256" key="1">
    <source>
        <dbReference type="SAM" id="MobiDB-lite"/>
    </source>
</evidence>
<comment type="caution">
    <text evidence="2">The sequence shown here is derived from an EMBL/GenBank/DDBJ whole genome shotgun (WGS) entry which is preliminary data.</text>
</comment>
<sequence>MASSPSPSAGGDPNACNDSSSNNKPPSEGGLSNLINEYPLSSFPTTTAIGFWTESSVAAGSSLGAAALQHHTANHARVLRETLATQGEGPSALQLLKPQNIDRLREAWPAAQQQQQPSQSQVREKPDDSRRARTPMRPSPKLRYVLWTSASSSPQAPLSPLSILCQIFLLSHFSHVYCHSASPARYSVRFFNRLPPFDPFFCW</sequence>
<feature type="region of interest" description="Disordered" evidence="1">
    <location>
        <begin position="1"/>
        <end position="34"/>
    </location>
</feature>
<organism evidence="2 3">
    <name type="scientific">Colletotrichum asianum</name>
    <dbReference type="NCBI Taxonomy" id="702518"/>
    <lineage>
        <taxon>Eukaryota</taxon>
        <taxon>Fungi</taxon>
        <taxon>Dikarya</taxon>
        <taxon>Ascomycota</taxon>
        <taxon>Pezizomycotina</taxon>
        <taxon>Sordariomycetes</taxon>
        <taxon>Hypocreomycetidae</taxon>
        <taxon>Glomerellales</taxon>
        <taxon>Glomerellaceae</taxon>
        <taxon>Colletotrichum</taxon>
        <taxon>Colletotrichum gloeosporioides species complex</taxon>
    </lineage>
</organism>
<feature type="compositionally biased region" description="Low complexity" evidence="1">
    <location>
        <begin position="109"/>
        <end position="121"/>
    </location>
</feature>
<feature type="compositionally biased region" description="Polar residues" evidence="1">
    <location>
        <begin position="16"/>
        <end position="25"/>
    </location>
</feature>
<reference evidence="2 3" key="1">
    <citation type="submission" date="2019-12" db="EMBL/GenBank/DDBJ databases">
        <title>A genome sequence resource for the geographically widespread anthracnose pathogen Colletotrichum asianum.</title>
        <authorList>
            <person name="Meng Y."/>
        </authorList>
    </citation>
    <scope>NUCLEOTIDE SEQUENCE [LARGE SCALE GENOMIC DNA]</scope>
    <source>
        <strain evidence="2 3">ICMP 18580</strain>
    </source>
</reference>
<feature type="compositionally biased region" description="Low complexity" evidence="1">
    <location>
        <begin position="1"/>
        <end position="11"/>
    </location>
</feature>
<evidence type="ECO:0000313" key="2">
    <source>
        <dbReference type="EMBL" id="KAF0317555.1"/>
    </source>
</evidence>
<keyword evidence="3" id="KW-1185">Reference proteome</keyword>
<dbReference type="OrthoDB" id="4857714at2759"/>
<protein>
    <submittedName>
        <fullName evidence="2">Uncharacterized protein</fullName>
    </submittedName>
</protein>
<feature type="compositionally biased region" description="Basic and acidic residues" evidence="1">
    <location>
        <begin position="122"/>
        <end position="131"/>
    </location>
</feature>
<gene>
    <name evidence="2" type="ORF">GQ607_015228</name>
</gene>
<name>A0A8H3W132_9PEZI</name>
<dbReference type="Proteomes" id="UP000434172">
    <property type="component" value="Unassembled WGS sequence"/>
</dbReference>